<gene>
    <name evidence="2" type="ORF">HNQ60_002541</name>
</gene>
<evidence type="ECO:0000313" key="2">
    <source>
        <dbReference type="EMBL" id="MBB6093660.1"/>
    </source>
</evidence>
<evidence type="ECO:0000313" key="3">
    <source>
        <dbReference type="Proteomes" id="UP000588068"/>
    </source>
</evidence>
<protein>
    <recommendedName>
        <fullName evidence="4">DUF2306 domain-containing protein</fullName>
    </recommendedName>
</protein>
<dbReference type="AlphaFoldDB" id="A0A841HN13"/>
<dbReference type="RefSeq" id="WP_184332272.1">
    <property type="nucleotide sequence ID" value="NZ_JACHHZ010000003.1"/>
</dbReference>
<dbReference type="EMBL" id="JACHHZ010000003">
    <property type="protein sequence ID" value="MBB6093660.1"/>
    <property type="molecule type" value="Genomic_DNA"/>
</dbReference>
<name>A0A841HN13_9GAMM</name>
<comment type="caution">
    <text evidence="2">The sequence shown here is derived from an EMBL/GenBank/DDBJ whole genome shotgun (WGS) entry which is preliminary data.</text>
</comment>
<proteinExistence type="predicted"/>
<reference evidence="2 3" key="1">
    <citation type="submission" date="2020-08" db="EMBL/GenBank/DDBJ databases">
        <title>Genomic Encyclopedia of Type Strains, Phase IV (KMG-IV): sequencing the most valuable type-strain genomes for metagenomic binning, comparative biology and taxonomic classification.</title>
        <authorList>
            <person name="Goeker M."/>
        </authorList>
    </citation>
    <scope>NUCLEOTIDE SEQUENCE [LARGE SCALE GENOMIC DNA]</scope>
    <source>
        <strain evidence="2 3">DSM 26723</strain>
    </source>
</reference>
<sequence>MAAVRRPRFHLLIVLALVAFVVVGFAPSYYLRILTAPPPLTTLLHVHAVVFTLWMALFLGQVGLVAAHRVDLHRKLGIASAVFAGIVVTVGVLSVFKTAISNHVSPSGLAPPQFSIIGFTSIGLFAVFIALGIAYRRRPALHRRFMILGFIASISPATARILRMVDLQPHRDLLIPLCAGLFVAACLVHDWRRHRVVHPVYVVGGIAIIASWPVRLMIGRSDWYFPIGEQVARLARTMFGS</sequence>
<feature type="transmembrane region" description="Helical" evidence="1">
    <location>
        <begin position="12"/>
        <end position="31"/>
    </location>
</feature>
<feature type="transmembrane region" description="Helical" evidence="1">
    <location>
        <begin position="200"/>
        <end position="218"/>
    </location>
</feature>
<feature type="transmembrane region" description="Helical" evidence="1">
    <location>
        <begin position="116"/>
        <end position="135"/>
    </location>
</feature>
<organism evidence="2 3">
    <name type="scientific">Povalibacter uvarum</name>
    <dbReference type="NCBI Taxonomy" id="732238"/>
    <lineage>
        <taxon>Bacteria</taxon>
        <taxon>Pseudomonadati</taxon>
        <taxon>Pseudomonadota</taxon>
        <taxon>Gammaproteobacteria</taxon>
        <taxon>Steroidobacterales</taxon>
        <taxon>Steroidobacteraceae</taxon>
        <taxon>Povalibacter</taxon>
    </lineage>
</organism>
<accession>A0A841HN13</accession>
<keyword evidence="1" id="KW-0812">Transmembrane</keyword>
<keyword evidence="1" id="KW-1133">Transmembrane helix</keyword>
<evidence type="ECO:0008006" key="4">
    <source>
        <dbReference type="Google" id="ProtNLM"/>
    </source>
</evidence>
<keyword evidence="3" id="KW-1185">Reference proteome</keyword>
<feature type="transmembrane region" description="Helical" evidence="1">
    <location>
        <begin position="76"/>
        <end position="96"/>
    </location>
</feature>
<evidence type="ECO:0000256" key="1">
    <source>
        <dbReference type="SAM" id="Phobius"/>
    </source>
</evidence>
<dbReference type="Proteomes" id="UP000588068">
    <property type="component" value="Unassembled WGS sequence"/>
</dbReference>
<feature type="transmembrane region" description="Helical" evidence="1">
    <location>
        <begin position="147"/>
        <end position="165"/>
    </location>
</feature>
<feature type="transmembrane region" description="Helical" evidence="1">
    <location>
        <begin position="43"/>
        <end position="64"/>
    </location>
</feature>
<keyword evidence="1" id="KW-0472">Membrane</keyword>
<feature type="transmembrane region" description="Helical" evidence="1">
    <location>
        <begin position="171"/>
        <end position="188"/>
    </location>
</feature>